<feature type="region of interest" description="Disordered" evidence="1">
    <location>
        <begin position="533"/>
        <end position="554"/>
    </location>
</feature>
<feature type="compositionally biased region" description="Acidic residues" evidence="1">
    <location>
        <begin position="822"/>
        <end position="834"/>
    </location>
</feature>
<evidence type="ECO:0000256" key="1">
    <source>
        <dbReference type="SAM" id="MobiDB-lite"/>
    </source>
</evidence>
<dbReference type="OrthoDB" id="331895at2759"/>
<dbReference type="EMBL" id="AEYI02002537">
    <property type="protein sequence ID" value="KFG27907.1"/>
    <property type="molecule type" value="Genomic_DNA"/>
</dbReference>
<evidence type="ECO:0000313" key="3">
    <source>
        <dbReference type="Proteomes" id="UP000028828"/>
    </source>
</evidence>
<feature type="compositionally biased region" description="Low complexity" evidence="1">
    <location>
        <begin position="720"/>
        <end position="729"/>
    </location>
</feature>
<feature type="compositionally biased region" description="Basic and acidic residues" evidence="1">
    <location>
        <begin position="184"/>
        <end position="199"/>
    </location>
</feature>
<dbReference type="VEuPathDB" id="ToxoDB:TGP89_275450"/>
<dbReference type="AlphaFoldDB" id="A0A086J6Y9"/>
<feature type="region of interest" description="Disordered" evidence="1">
    <location>
        <begin position="720"/>
        <end position="843"/>
    </location>
</feature>
<feature type="region of interest" description="Disordered" evidence="1">
    <location>
        <begin position="159"/>
        <end position="207"/>
    </location>
</feature>
<protein>
    <submittedName>
        <fullName evidence="2">Uncharacterized protein</fullName>
    </submittedName>
</protein>
<name>A0A086J6Y9_TOXGO</name>
<feature type="compositionally biased region" description="Acidic residues" evidence="1">
    <location>
        <begin position="167"/>
        <end position="180"/>
    </location>
</feature>
<accession>A0A086J6Y9</accession>
<reference evidence="2 3" key="1">
    <citation type="submission" date="2014-03" db="EMBL/GenBank/DDBJ databases">
        <authorList>
            <person name="Sibley D."/>
            <person name="Venepally P."/>
            <person name="Karamycheva S."/>
            <person name="Hadjithomas M."/>
            <person name="Khan A."/>
            <person name="Brunk B."/>
            <person name="Roos D."/>
            <person name="Caler E."/>
            <person name="Lorenzi H."/>
        </authorList>
    </citation>
    <scope>NUCLEOTIDE SEQUENCE [LARGE SCALE GENOMIC DNA]</scope>
    <source>
        <strain evidence="3">p89</strain>
    </source>
</reference>
<feature type="compositionally biased region" description="Low complexity" evidence="1">
    <location>
        <begin position="311"/>
        <end position="334"/>
    </location>
</feature>
<dbReference type="Proteomes" id="UP000028828">
    <property type="component" value="Unassembled WGS sequence"/>
</dbReference>
<evidence type="ECO:0000313" key="2">
    <source>
        <dbReference type="EMBL" id="KFG27907.1"/>
    </source>
</evidence>
<proteinExistence type="predicted"/>
<feature type="compositionally biased region" description="Basic and acidic residues" evidence="1">
    <location>
        <begin position="767"/>
        <end position="803"/>
    </location>
</feature>
<gene>
    <name evidence="2" type="ORF">TGP89_275450</name>
</gene>
<sequence length="976" mass="105024">MAFSLERAGEEWKGGCAEPRTSEQGIGEGAETCCFAYEPCTLSSLLTSSICSQGTSSTCASYLTSSHSVELPTASRTADAVFLQPTTRHGLAHAPSAFASSHSRNAAFCGFLDPEEGAGSFSTAPPSVPPFSAVQGRETEKKVEPVHLLARSAATVCREGYGGLPSSEEESRDEEREAGEETLAGEKAKDGGAKSHSGDEGCAEEAARGLPGTQVRHLWGLGYTLEHSRKKLSFEACHGSCSQPCNGTKGDVPVLRVIQDVRDEDVALAQNAAFCEELQTSCLRLSTFLKTPALSLFSSPRLFLPRPSFASSSSPPSPISATFSSPSSSAASSSGRRDAETGGGSYILYLEPSPSSPLHRVLDDNAKKVAEIWGPDPAHCYPPHCSLSGFFTCTDIDAVKQSLIALFRATPASEDRARGPGPAGETRGEEGADAAGKGDLCAASEKREADVYCGDCDDDVQRKMMRQEEEQGREMSMEVNRDREDGQRTLLGRAGSGVMSRETAGKKENACGEKEYTERVGETGVLPYKSLRSAYPKSFPSTPRERKERAARAESKEPRCFLGCVSPPRCQEGDASNLSGDRIVRRVRSERALHLIRSSAYSDPGEYALNPLEGKGIPPVVENARLSFSEPSDRETESRAALISSAVFPLFSESSPTSHKGDRVTRQKRGIVSDAFSFSESGEDLPPASIVSSLSAGSLPSVASSCEASAFPVSASHAPFLSSSLSPSDRSSKQTEASCRGPPLAGRRMLSGSPRRFLESPVSPHSVDAEDRRGDVKEAEEETLGRQEGKKANAREEQNEKRQPLCTRTSVDLNREGKSDAGDSDPEAGENEEETSSREEENVVISTEDGYVVLCLSSTCLSQTLVRLKDHLRDAAQVQFRMKAGDHVTLASHRSDPKTREAIKHFYQSAFFGSRKLLRESTWDVVLFQLEKKAKNYLTDGRHRFSEVIRFPSFLRACPSSPCGSRCALTAASDGA</sequence>
<feature type="region of interest" description="Disordered" evidence="1">
    <location>
        <begin position="412"/>
        <end position="436"/>
    </location>
</feature>
<comment type="caution">
    <text evidence="2">The sequence shown here is derived from an EMBL/GenBank/DDBJ whole genome shotgun (WGS) entry which is preliminary data.</text>
</comment>
<feature type="region of interest" description="Disordered" evidence="1">
    <location>
        <begin position="119"/>
        <end position="143"/>
    </location>
</feature>
<feature type="region of interest" description="Disordered" evidence="1">
    <location>
        <begin position="311"/>
        <end position="346"/>
    </location>
</feature>
<feature type="compositionally biased region" description="Basic and acidic residues" evidence="1">
    <location>
        <begin position="543"/>
        <end position="554"/>
    </location>
</feature>
<organism evidence="2 3">
    <name type="scientific">Toxoplasma gondii p89</name>
    <dbReference type="NCBI Taxonomy" id="943119"/>
    <lineage>
        <taxon>Eukaryota</taxon>
        <taxon>Sar</taxon>
        <taxon>Alveolata</taxon>
        <taxon>Apicomplexa</taxon>
        <taxon>Conoidasida</taxon>
        <taxon>Coccidia</taxon>
        <taxon>Eucoccidiorida</taxon>
        <taxon>Eimeriorina</taxon>
        <taxon>Sarcocystidae</taxon>
        <taxon>Toxoplasma</taxon>
    </lineage>
</organism>